<dbReference type="AlphaFoldDB" id="A0A2I2G134"/>
<dbReference type="GeneID" id="36557277"/>
<evidence type="ECO:0008006" key="4">
    <source>
        <dbReference type="Google" id="ProtNLM"/>
    </source>
</evidence>
<dbReference type="EMBL" id="MSFO01000006">
    <property type="protein sequence ID" value="PLB46604.1"/>
    <property type="molecule type" value="Genomic_DNA"/>
</dbReference>
<evidence type="ECO:0000256" key="1">
    <source>
        <dbReference type="SAM" id="SignalP"/>
    </source>
</evidence>
<feature type="chain" id="PRO_5014154592" description="Ubiquitin 3 binding protein But2 C-terminal domain-containing protein" evidence="1">
    <location>
        <begin position="18"/>
        <end position="196"/>
    </location>
</feature>
<name>A0A2I2G134_9EURO</name>
<dbReference type="Proteomes" id="UP000234275">
    <property type="component" value="Unassembled WGS sequence"/>
</dbReference>
<gene>
    <name evidence="2" type="ORF">P170DRAFT_438323</name>
</gene>
<keyword evidence="1" id="KW-0732">Signal</keyword>
<accession>A0A2I2G134</accession>
<sequence length="196" mass="21613">MQNFLPTLLLLITTVTATPTPIDLVRRECKYLAPSAIDILSESNPDTPSLGNHFSLSHEANPSRNTETVALTFTDIPATASGCVLQLAIPKLTHENEIASGTATQAEIWKTNPWTHDDAPTWSHPPHKDRMVSTTGFPTEVTDEKDVRWLASDTCSETMSYYVELSDWQNSEGDVDFENHVDGGDGDLGFRMVYGC</sequence>
<comment type="caution">
    <text evidence="2">The sequence shown here is derived from an EMBL/GenBank/DDBJ whole genome shotgun (WGS) entry which is preliminary data.</text>
</comment>
<keyword evidence="3" id="KW-1185">Reference proteome</keyword>
<proteinExistence type="predicted"/>
<dbReference type="STRING" id="1392250.A0A2I2G134"/>
<reference evidence="2 3" key="1">
    <citation type="submission" date="2016-12" db="EMBL/GenBank/DDBJ databases">
        <title>The genomes of Aspergillus section Nigri reveals drivers in fungal speciation.</title>
        <authorList>
            <consortium name="DOE Joint Genome Institute"/>
            <person name="Vesth T.C."/>
            <person name="Nybo J."/>
            <person name="Theobald S."/>
            <person name="Brandl J."/>
            <person name="Frisvad J.C."/>
            <person name="Nielsen K.F."/>
            <person name="Lyhne E.K."/>
            <person name="Kogle M.E."/>
            <person name="Kuo A."/>
            <person name="Riley R."/>
            <person name="Clum A."/>
            <person name="Nolan M."/>
            <person name="Lipzen A."/>
            <person name="Salamov A."/>
            <person name="Henrissat B."/>
            <person name="Wiebenga A."/>
            <person name="De Vries R.P."/>
            <person name="Grigoriev I.V."/>
            <person name="Mortensen U.H."/>
            <person name="Andersen M.R."/>
            <person name="Baker S.E."/>
        </authorList>
    </citation>
    <scope>NUCLEOTIDE SEQUENCE [LARGE SCALE GENOMIC DNA]</scope>
    <source>
        <strain evidence="2 3">IBT 23096</strain>
    </source>
</reference>
<dbReference type="VEuPathDB" id="FungiDB:P170DRAFT_438323"/>
<protein>
    <recommendedName>
        <fullName evidence="4">Ubiquitin 3 binding protein But2 C-terminal domain-containing protein</fullName>
    </recommendedName>
</protein>
<organism evidence="2 3">
    <name type="scientific">Aspergillus steynii IBT 23096</name>
    <dbReference type="NCBI Taxonomy" id="1392250"/>
    <lineage>
        <taxon>Eukaryota</taxon>
        <taxon>Fungi</taxon>
        <taxon>Dikarya</taxon>
        <taxon>Ascomycota</taxon>
        <taxon>Pezizomycotina</taxon>
        <taxon>Eurotiomycetes</taxon>
        <taxon>Eurotiomycetidae</taxon>
        <taxon>Eurotiales</taxon>
        <taxon>Aspergillaceae</taxon>
        <taxon>Aspergillus</taxon>
        <taxon>Aspergillus subgen. Circumdati</taxon>
    </lineage>
</organism>
<feature type="signal peptide" evidence="1">
    <location>
        <begin position="1"/>
        <end position="17"/>
    </location>
</feature>
<dbReference type="OrthoDB" id="5308323at2759"/>
<dbReference type="RefSeq" id="XP_024701906.1">
    <property type="nucleotide sequence ID" value="XM_024849578.1"/>
</dbReference>
<evidence type="ECO:0000313" key="3">
    <source>
        <dbReference type="Proteomes" id="UP000234275"/>
    </source>
</evidence>
<evidence type="ECO:0000313" key="2">
    <source>
        <dbReference type="EMBL" id="PLB46604.1"/>
    </source>
</evidence>